<dbReference type="Pfam" id="PF08005">
    <property type="entry name" value="PHR"/>
    <property type="match status" value="2"/>
</dbReference>
<gene>
    <name evidence="5" type="ORF">TSIB3V08_LOCUS9846</name>
</gene>
<reference evidence="5" key="1">
    <citation type="submission" date="2020-11" db="EMBL/GenBank/DDBJ databases">
        <authorList>
            <person name="Tran Van P."/>
        </authorList>
    </citation>
    <scope>NUCLEOTIDE SEQUENCE</scope>
</reference>
<dbReference type="Pfam" id="PF00415">
    <property type="entry name" value="RCC1"/>
    <property type="match status" value="1"/>
</dbReference>
<evidence type="ECO:0000256" key="1">
    <source>
        <dbReference type="ARBA" id="ARBA00022786"/>
    </source>
</evidence>
<dbReference type="PANTHER" id="PTHR45943:SF1">
    <property type="entry name" value="E3 UBIQUITIN-PROTEIN LIGASE MYCBP2"/>
    <property type="match status" value="1"/>
</dbReference>
<feature type="domain" description="PHR" evidence="4">
    <location>
        <begin position="1351"/>
        <end position="1508"/>
    </location>
</feature>
<feature type="repeat" description="RCC1" evidence="2">
    <location>
        <begin position="560"/>
        <end position="609"/>
    </location>
</feature>
<feature type="compositionally biased region" description="Low complexity" evidence="3">
    <location>
        <begin position="628"/>
        <end position="639"/>
    </location>
</feature>
<evidence type="ECO:0000259" key="4">
    <source>
        <dbReference type="Pfam" id="PF08005"/>
    </source>
</evidence>
<dbReference type="GO" id="GO:0007411">
    <property type="term" value="P:axon guidance"/>
    <property type="evidence" value="ECO:0007669"/>
    <property type="project" value="TreeGrafter"/>
</dbReference>
<dbReference type="PRINTS" id="PR00633">
    <property type="entry name" value="RCCNDNSATION"/>
</dbReference>
<dbReference type="Pfam" id="PF13540">
    <property type="entry name" value="RCC1_2"/>
    <property type="match status" value="1"/>
</dbReference>
<dbReference type="GO" id="GO:0061630">
    <property type="term" value="F:ubiquitin protein ligase activity"/>
    <property type="evidence" value="ECO:0007669"/>
    <property type="project" value="TreeGrafter"/>
</dbReference>
<dbReference type="FunFam" id="2.60.120.820:FF:000003">
    <property type="entry name" value="E3 ubiquitin-protein ligase MYCBP2 isoform X2"/>
    <property type="match status" value="1"/>
</dbReference>
<sequence>MVSGSELPLKLARKCVDVFGTSLFDDDSSIHTLHTGCDEETAFITAGKDFGLIRTGSGKVGLEDFGLSYTPALTRCICNAGTNTFDCLQVLYCGKSSCLGIKAGGLRAGKWAELPITKSPKISHVAVGHEGLHAVLVAEDGSVFFVGTARRGEDGDQNKARRQPKPLKPKKILKVDGQHIVFAACNNGTTALVNKEGELVMYGKDTTHCDNLTGNSTTHCDNSTYDSNANCDNLSDDRTTHCDNLTGVVTELREVNVTQVALGKAHAIVLTNKGHIYTFGINNKGQCGRDFAAPVKEVAMVVAMETAGEEEGEGEELDWEDAQEAMCQPGKHKWKHDLCMVCTVCRECTGYSISCLSSMRPDRNPGQECGCGEGDSGCAECGCCRICAREGVDNSELAILGPSGAGDLAGMMRLDLIFAGEKQSQYYRWALVTFNAGNYIRGRSGRHGARLQDHLQRRLDERKLWVRGKGVGGPSKHSLLKMKGSNNIRAAGPSTGKAVPPAMPAAANILVEEQAGGSDAERDASRVTSLLPARVHTPTESPVVQVSCGLHHTILLLHSGEVLTFGSNTYGQLGLGDLLPRGGPTLVRLPCHAISVAAGGNHSVVLGAKGEVFTFGSYQKGQLGRPLQSSAQDSQSSSGSAGGQKKDGRSSRDGPWYSYPGVVPNIGPRYGRRATWVGASGDQTFLKIDESLINSLSLTRSTVMANKNCIVLLPTQSDSAGSFKCLAISKRDGNCNSFSGPDQVEFSHTATCLDPLYNVLWSYHPGSHTMSCYNVVACEAADSLPPSVLSPEMALPVVPGCFVTRSQAALHLLSCLDTLTQAQELRIVVQEESEERPQGCGKVYSREDFSAVTRFESHGGGWGYSGHSIEAIRFMADTDILLGGFGLFGGRGEYTGKIKLFDIGMDGGEQETDGEMLAETEEVPYECGPRQKYPMLFEEPISLHANRWYVAWARVSGPSSDCGSSGQGMVTTEDQVVFYFKSSKKSNNGTDVNAGQIPQILYRVVSPENQTPSRQCDQAEPVYILSRDFSRAVSKECFQSLLALLQWSWNTFKAGLVDISHLSSSTSSHLVALLDLERLVYISRASLRLVQTYTNELYPNQVGSKKSLSESVLLAECVGDVRALLRQILSDLLPAAHTTRRSGKIRPQKSGAPYQKMTHSILEECHQTFVSCFHAFYPTAFLKWTCLCDLLALMDKNNYDRLLSAVLAALCSPTVRLRSTFPILTSMLDASDSSLKRQLSPSDNTGLPMMPCVDSHHYPILVEQMSYRSQLEGNGAVGNWLFREVLERLLDLVTVPVKQALCQEKVSRSQELVHNCCHLLARIVAELATQSSGTDEDLQGACGRILHTTPSRFTRTNQSRTWNTGNGSPDAVCFSVDRPGIVVAGVCVYGGVGSYEYELELLDDQNNTGNDPSHTQRWNSLEIARGTFGPDDCVADVAEVKFERPVAIREGVKYAVRLRNHGGRTSNGDGGLGSVKGPDGVTFAFSTCSLSFNGTTQTRGQIPQILYYSNPQDSENQQTSKAWAELQACKCTLSMAAAIVQRCNDLMALARERAEDVVATEVLGSACIVTTLLPLMLAHISPLATLDPRSGVQVLNLIQELLPHVAALNLLNGGLHHSTGSLEGGANCGDNHGYCQPSASNTTSHHYAWVESDHPYKPATVSNYRASFPDTVKWLCVEFDPECGTAQAEDTLQLYIPSMAPRPSGGPDKKTGSGGVLLEEGDGDSTPVPYWPVLHKFSRGANNWPRNAVVLPGNEVIFSLETASDYIKEERSCFYGFRCLVVGYEWGLTPGDGLKHLETELAYLGGMCAASLMKKDLLLPPISVEEMDDDLDLLEELAQQVYNSHSALLGKGFALASPPTISQALEGILPFSKIADMYPLIFYMGDLQPIMICLGPATPLSLMGDARSLQGRDSD</sequence>
<dbReference type="EMBL" id="OC006000">
    <property type="protein sequence ID" value="CAD7265816.1"/>
    <property type="molecule type" value="Genomic_DNA"/>
</dbReference>
<evidence type="ECO:0000256" key="3">
    <source>
        <dbReference type="SAM" id="MobiDB-lite"/>
    </source>
</evidence>
<dbReference type="InterPro" id="IPR038648">
    <property type="entry name" value="PHR_sf"/>
</dbReference>
<organism evidence="5">
    <name type="scientific">Timema shepardi</name>
    <name type="common">Walking stick</name>
    <dbReference type="NCBI Taxonomy" id="629360"/>
    <lineage>
        <taxon>Eukaryota</taxon>
        <taxon>Metazoa</taxon>
        <taxon>Ecdysozoa</taxon>
        <taxon>Arthropoda</taxon>
        <taxon>Hexapoda</taxon>
        <taxon>Insecta</taxon>
        <taxon>Pterygota</taxon>
        <taxon>Neoptera</taxon>
        <taxon>Polyneoptera</taxon>
        <taxon>Phasmatodea</taxon>
        <taxon>Timematodea</taxon>
        <taxon>Timematoidea</taxon>
        <taxon>Timematidae</taxon>
        <taxon>Timema</taxon>
    </lineage>
</organism>
<dbReference type="PANTHER" id="PTHR45943">
    <property type="entry name" value="E3 UBIQUITIN-PROTEIN LIGASE MYCBP2"/>
    <property type="match status" value="1"/>
</dbReference>
<dbReference type="PROSITE" id="PS00626">
    <property type="entry name" value="RCC1_2"/>
    <property type="match status" value="2"/>
</dbReference>
<feature type="region of interest" description="Disordered" evidence="3">
    <location>
        <begin position="1700"/>
        <end position="1721"/>
    </location>
</feature>
<dbReference type="InterPro" id="IPR009091">
    <property type="entry name" value="RCC1/BLIP-II"/>
</dbReference>
<feature type="region of interest" description="Disordered" evidence="3">
    <location>
        <begin position="624"/>
        <end position="660"/>
    </location>
</feature>
<dbReference type="GO" id="GO:0005634">
    <property type="term" value="C:nucleus"/>
    <property type="evidence" value="ECO:0007669"/>
    <property type="project" value="TreeGrafter"/>
</dbReference>
<dbReference type="Gene3D" id="2.130.10.30">
    <property type="entry name" value="Regulator of chromosome condensation 1/beta-lactamase-inhibitor protein II"/>
    <property type="match status" value="2"/>
</dbReference>
<dbReference type="Gene3D" id="2.60.120.820">
    <property type="entry name" value="PHR domain"/>
    <property type="match status" value="2"/>
</dbReference>
<name>A0A7R9B3V2_TIMSH</name>
<evidence type="ECO:0000313" key="5">
    <source>
        <dbReference type="EMBL" id="CAD7265816.1"/>
    </source>
</evidence>
<accession>A0A7R9B3V2</accession>
<dbReference type="PROSITE" id="PS50012">
    <property type="entry name" value="RCC1_3"/>
    <property type="match status" value="1"/>
</dbReference>
<dbReference type="GO" id="GO:0005886">
    <property type="term" value="C:plasma membrane"/>
    <property type="evidence" value="ECO:0007669"/>
    <property type="project" value="TreeGrafter"/>
</dbReference>
<proteinExistence type="predicted"/>
<protein>
    <recommendedName>
        <fullName evidence="4">PHR domain-containing protein</fullName>
    </recommendedName>
</protein>
<evidence type="ECO:0000256" key="2">
    <source>
        <dbReference type="PROSITE-ProRule" id="PRU00235"/>
    </source>
</evidence>
<feature type="domain" description="PHR" evidence="4">
    <location>
        <begin position="853"/>
        <end position="1003"/>
    </location>
</feature>
<keyword evidence="1" id="KW-0833">Ubl conjugation pathway</keyword>
<dbReference type="InterPro" id="IPR012983">
    <property type="entry name" value="PHR"/>
</dbReference>
<dbReference type="GO" id="GO:0008582">
    <property type="term" value="P:regulation of synaptic assembly at neuromuscular junction"/>
    <property type="evidence" value="ECO:0007669"/>
    <property type="project" value="TreeGrafter"/>
</dbReference>
<dbReference type="FunFam" id="2.60.120.820:FF:000002">
    <property type="entry name" value="E3 ubiquitin-protein ligase MYCBP2 isoform X1"/>
    <property type="match status" value="1"/>
</dbReference>
<dbReference type="InterPro" id="IPR000408">
    <property type="entry name" value="Reg_chr_condens"/>
</dbReference>
<dbReference type="SUPFAM" id="SSF50985">
    <property type="entry name" value="RCC1/BLIP-II"/>
    <property type="match status" value="1"/>
</dbReference>